<reference evidence="8" key="1">
    <citation type="submission" date="2021-02" db="EMBL/GenBank/DDBJ databases">
        <authorList>
            <person name="Nowell W R."/>
        </authorList>
    </citation>
    <scope>NUCLEOTIDE SEQUENCE</scope>
</reference>
<name>A0A818IG81_9BILA</name>
<evidence type="ECO:0000256" key="5">
    <source>
        <dbReference type="ARBA" id="ARBA00023242"/>
    </source>
</evidence>
<sequence length="1214" mass="139668">MIMTEPTNADKSSSQRLLAVNINIDNFQNQEELVIIDEVETEIILNISNENRALMSTNMAMDHDYDMATIDAATVNVHSPNKSSKEMTSHYLPAWEKQILSFYKTYTFDIFNVRREKLVCWLYNKKDKKENDSLGCKLCEKYQKTFNSNGKMNLWCTIGYKIIKLSKIKEDKENEVHKQAQELELQTASHAQLGMQQILSRFVEIDGVLRAKCVYGSCTQTLSIPNWSTSSLIKHLRTVHKVDDLKKSSNGRVATGRVIQKLPKARKKRLDRLALEAIVHDGRSFNDFHRSGLKRFFQYAIPGYIPPHRNTVHNKLQELYAFHYKLMVGKLSNISDIAITTDFWSDKKCKSYLVLTGHFITDDFKSTSMILQFSSFDKRHFSDLIGKEIEKQLTDLNIFHKITTITCDNAPNMLGLFQHLSRADIQHIPCMAHLLHLIVCNGLGIWETTQNYCNEGSIESINNKNEDDFDERLSQSVRTMDIRDVDSIQVQPDNENQPTKEEEETESGDEIIDEEAVPDDKEESELITSNSTDANDVETDEIEDNFQVGLITSEDDDQEEVATTTKREVGRALQKCRQLISTIKNSNVFQLFLKDLIIEFNNTNESKINRSLQLDVKSRWNSTHYMLEAFVIFRPIIDSLFKNIRKMNLSKKQTNSLLKLEISNTCWDVVEQLLKVLEPFRNAIEHISGTQYPTVGLTLFVFRKIQHHFLELSRPDDTELLKNMKEVLHDKLIHYINIYNEGFKTLMVHAYFDPYGFSVLSQKEIGSIERHLKNSIRPLPGEQQPSTKMSSTRKLTPLDKFLNSIDSDNNCEPSSVNKPPAYFLAEETKRYRQLATRFISDVSEDKSALFFWKCNKHLLPGLSTLARKYLATPATSVPSESAFSKSAYYGRKERTNLNALGVKLLSAEIGGVCYRNDNVALEFLRHVASYLHEEILEKIKNSPSISWMLDESTSRTVEKKLDNLYGDGSADNIVKCIESLWRADDLDPGKTCWFATDNAATFTGINNGVIAKLKRDFGLDFVELNACTAHSFALVGNQAGFTKHDNEEKPRKRELICKLEGILGKIYQHFGSSATRTFKLKCWQNFLEIPELKFKRLFQIRWTAIRDSIKPIMLNIVPGNQALLATLQESKFDKRLTNNDRQTSADLLTLILDDEFLFMIHFHYDLHECILGEIIFIVSWDYFISIKGDLTKILQNDDLPYFTFMNILNEKKLF</sequence>
<keyword evidence="2" id="KW-0479">Metal-binding</keyword>
<dbReference type="GO" id="GO:0005634">
    <property type="term" value="C:nucleus"/>
    <property type="evidence" value="ECO:0007669"/>
    <property type="project" value="UniProtKB-SubCell"/>
</dbReference>
<keyword evidence="4" id="KW-0862">Zinc</keyword>
<evidence type="ECO:0000256" key="6">
    <source>
        <dbReference type="SAM" id="MobiDB-lite"/>
    </source>
</evidence>
<organism evidence="8 9">
    <name type="scientific">Rotaria socialis</name>
    <dbReference type="NCBI Taxonomy" id="392032"/>
    <lineage>
        <taxon>Eukaryota</taxon>
        <taxon>Metazoa</taxon>
        <taxon>Spiralia</taxon>
        <taxon>Gnathifera</taxon>
        <taxon>Rotifera</taxon>
        <taxon>Eurotatoria</taxon>
        <taxon>Bdelloidea</taxon>
        <taxon>Philodinida</taxon>
        <taxon>Philodinidae</taxon>
        <taxon>Rotaria</taxon>
    </lineage>
</organism>
<evidence type="ECO:0000256" key="1">
    <source>
        <dbReference type="ARBA" id="ARBA00004123"/>
    </source>
</evidence>
<dbReference type="EMBL" id="CAJNYU010002258">
    <property type="protein sequence ID" value="CAF3523996.1"/>
    <property type="molecule type" value="Genomic_DNA"/>
</dbReference>
<dbReference type="SUPFAM" id="SSF53098">
    <property type="entry name" value="Ribonuclease H-like"/>
    <property type="match status" value="2"/>
</dbReference>
<evidence type="ECO:0000256" key="2">
    <source>
        <dbReference type="ARBA" id="ARBA00022723"/>
    </source>
</evidence>
<dbReference type="GO" id="GO:0008270">
    <property type="term" value="F:zinc ion binding"/>
    <property type="evidence" value="ECO:0007669"/>
    <property type="project" value="UniProtKB-KW"/>
</dbReference>
<proteinExistence type="predicted"/>
<dbReference type="GO" id="GO:0046983">
    <property type="term" value="F:protein dimerization activity"/>
    <property type="evidence" value="ECO:0007669"/>
    <property type="project" value="InterPro"/>
</dbReference>
<dbReference type="Proteomes" id="UP000663869">
    <property type="component" value="Unassembled WGS sequence"/>
</dbReference>
<feature type="domain" description="HAT C-terminal dimerisation" evidence="7">
    <location>
        <begin position="844"/>
        <end position="886"/>
    </location>
</feature>
<dbReference type="Pfam" id="PF05699">
    <property type="entry name" value="Dimer_Tnp_hAT"/>
    <property type="match status" value="1"/>
</dbReference>
<dbReference type="InterPro" id="IPR052035">
    <property type="entry name" value="ZnF_BED_domain_contain"/>
</dbReference>
<keyword evidence="5" id="KW-0539">Nucleus</keyword>
<protein>
    <recommendedName>
        <fullName evidence="7">HAT C-terminal dimerisation domain-containing protein</fullName>
    </recommendedName>
</protein>
<comment type="caution">
    <text evidence="8">The sequence shown here is derived from an EMBL/GenBank/DDBJ whole genome shotgun (WGS) entry which is preliminary data.</text>
</comment>
<dbReference type="AlphaFoldDB" id="A0A818IG81"/>
<gene>
    <name evidence="8" type="ORF">FME351_LOCUS18111</name>
</gene>
<keyword evidence="3" id="KW-0863">Zinc-finger</keyword>
<comment type="subcellular location">
    <subcellularLocation>
        <location evidence="1">Nucleus</location>
    </subcellularLocation>
</comment>
<dbReference type="PANTHER" id="PTHR46481:SF10">
    <property type="entry name" value="ZINC FINGER BED DOMAIN-CONTAINING PROTEIN 39"/>
    <property type="match status" value="1"/>
</dbReference>
<evidence type="ECO:0000313" key="9">
    <source>
        <dbReference type="Proteomes" id="UP000663869"/>
    </source>
</evidence>
<dbReference type="InterPro" id="IPR008906">
    <property type="entry name" value="HATC_C_dom"/>
</dbReference>
<evidence type="ECO:0000256" key="4">
    <source>
        <dbReference type="ARBA" id="ARBA00022833"/>
    </source>
</evidence>
<evidence type="ECO:0000256" key="3">
    <source>
        <dbReference type="ARBA" id="ARBA00022771"/>
    </source>
</evidence>
<accession>A0A818IG81</accession>
<feature type="region of interest" description="Disordered" evidence="6">
    <location>
        <begin position="480"/>
        <end position="540"/>
    </location>
</feature>
<evidence type="ECO:0000313" key="8">
    <source>
        <dbReference type="EMBL" id="CAF3523996.1"/>
    </source>
</evidence>
<feature type="compositionally biased region" description="Acidic residues" evidence="6">
    <location>
        <begin position="501"/>
        <end position="525"/>
    </location>
</feature>
<dbReference type="InterPro" id="IPR012337">
    <property type="entry name" value="RNaseH-like_sf"/>
</dbReference>
<dbReference type="PANTHER" id="PTHR46481">
    <property type="entry name" value="ZINC FINGER BED DOMAIN-CONTAINING PROTEIN 4"/>
    <property type="match status" value="1"/>
</dbReference>
<feature type="compositionally biased region" description="Polar residues" evidence="6">
    <location>
        <begin position="488"/>
        <end position="497"/>
    </location>
</feature>
<evidence type="ECO:0000259" key="7">
    <source>
        <dbReference type="Pfam" id="PF05699"/>
    </source>
</evidence>